<protein>
    <recommendedName>
        <fullName evidence="3">DUF4220 domain-containing protein</fullName>
    </recommendedName>
</protein>
<keyword evidence="5" id="KW-1185">Reference proteome</keyword>
<feature type="compositionally biased region" description="Low complexity" evidence="1">
    <location>
        <begin position="497"/>
        <end position="510"/>
    </location>
</feature>
<feature type="transmembrane region" description="Helical" evidence="2">
    <location>
        <begin position="322"/>
        <end position="344"/>
    </location>
</feature>
<feature type="transmembrane region" description="Helical" evidence="2">
    <location>
        <begin position="12"/>
        <end position="32"/>
    </location>
</feature>
<keyword evidence="2" id="KW-1133">Transmembrane helix</keyword>
<keyword evidence="2" id="KW-0472">Membrane</keyword>
<evidence type="ECO:0000256" key="1">
    <source>
        <dbReference type="SAM" id="MobiDB-lite"/>
    </source>
</evidence>
<dbReference type="HOGENOM" id="CLU_009180_3_0_1"/>
<evidence type="ECO:0000256" key="2">
    <source>
        <dbReference type="SAM" id="Phobius"/>
    </source>
</evidence>
<dbReference type="STRING" id="4533.J3NEM7"/>
<evidence type="ECO:0000313" key="5">
    <source>
        <dbReference type="Proteomes" id="UP000006038"/>
    </source>
</evidence>
<organism evidence="4">
    <name type="scientific">Oryza brachyantha</name>
    <name type="common">malo sina</name>
    <dbReference type="NCBI Taxonomy" id="4533"/>
    <lineage>
        <taxon>Eukaryota</taxon>
        <taxon>Viridiplantae</taxon>
        <taxon>Streptophyta</taxon>
        <taxon>Embryophyta</taxon>
        <taxon>Tracheophyta</taxon>
        <taxon>Spermatophyta</taxon>
        <taxon>Magnoliopsida</taxon>
        <taxon>Liliopsida</taxon>
        <taxon>Poales</taxon>
        <taxon>Poaceae</taxon>
        <taxon>BOP clade</taxon>
        <taxon>Oryzoideae</taxon>
        <taxon>Oryzeae</taxon>
        <taxon>Oryzinae</taxon>
        <taxon>Oryza</taxon>
    </lineage>
</organism>
<evidence type="ECO:0000313" key="4">
    <source>
        <dbReference type="EnsemblPlants" id="OB12G24350.1"/>
    </source>
</evidence>
<feature type="domain" description="DUF4220" evidence="3">
    <location>
        <begin position="15"/>
        <end position="375"/>
    </location>
</feature>
<dbReference type="InterPro" id="IPR007658">
    <property type="entry name" value="DUF594"/>
</dbReference>
<dbReference type="Proteomes" id="UP000006038">
    <property type="component" value="Chromosome 12"/>
</dbReference>
<dbReference type="KEGG" id="obr:102702344"/>
<reference evidence="4" key="2">
    <citation type="submission" date="2013-04" db="UniProtKB">
        <authorList>
            <consortium name="EnsemblPlants"/>
        </authorList>
    </citation>
    <scope>IDENTIFICATION</scope>
</reference>
<dbReference type="Pfam" id="PF13968">
    <property type="entry name" value="DUF4220"/>
    <property type="match status" value="1"/>
</dbReference>
<dbReference type="OrthoDB" id="688267at2759"/>
<dbReference type="eggNOG" id="ENOG502QQBP">
    <property type="taxonomic scope" value="Eukaryota"/>
</dbReference>
<dbReference type="PANTHER" id="PTHR31325">
    <property type="entry name" value="OS01G0798800 PROTEIN-RELATED"/>
    <property type="match status" value="1"/>
</dbReference>
<feature type="region of interest" description="Disordered" evidence="1">
    <location>
        <begin position="496"/>
        <end position="518"/>
    </location>
</feature>
<feature type="transmembrane region" description="Helical" evidence="2">
    <location>
        <begin position="276"/>
        <end position="302"/>
    </location>
</feature>
<name>J3NEM7_ORYBR</name>
<reference evidence="4" key="1">
    <citation type="journal article" date="2013" name="Nat. Commun.">
        <title>Whole-genome sequencing of Oryza brachyantha reveals mechanisms underlying Oryza genome evolution.</title>
        <authorList>
            <person name="Chen J."/>
            <person name="Huang Q."/>
            <person name="Gao D."/>
            <person name="Wang J."/>
            <person name="Lang Y."/>
            <person name="Liu T."/>
            <person name="Li B."/>
            <person name="Bai Z."/>
            <person name="Luis Goicoechea J."/>
            <person name="Liang C."/>
            <person name="Chen C."/>
            <person name="Zhang W."/>
            <person name="Sun S."/>
            <person name="Liao Y."/>
            <person name="Zhang X."/>
            <person name="Yang L."/>
            <person name="Song C."/>
            <person name="Wang M."/>
            <person name="Shi J."/>
            <person name="Liu G."/>
            <person name="Liu J."/>
            <person name="Zhou H."/>
            <person name="Zhou W."/>
            <person name="Yu Q."/>
            <person name="An N."/>
            <person name="Chen Y."/>
            <person name="Cai Q."/>
            <person name="Wang B."/>
            <person name="Liu B."/>
            <person name="Min J."/>
            <person name="Huang Y."/>
            <person name="Wu H."/>
            <person name="Li Z."/>
            <person name="Zhang Y."/>
            <person name="Yin Y."/>
            <person name="Song W."/>
            <person name="Jiang J."/>
            <person name="Jackson S.A."/>
            <person name="Wing R.A."/>
            <person name="Wang J."/>
            <person name="Chen M."/>
        </authorList>
    </citation>
    <scope>NUCLEOTIDE SEQUENCE [LARGE SCALE GENOMIC DNA]</scope>
    <source>
        <strain evidence="4">cv. IRGC 101232</strain>
    </source>
</reference>
<dbReference type="Pfam" id="PF04578">
    <property type="entry name" value="DUF594"/>
    <property type="match status" value="1"/>
</dbReference>
<dbReference type="InterPro" id="IPR025315">
    <property type="entry name" value="DUF4220"/>
</dbReference>
<dbReference type="EnsemblPlants" id="OB12G24350.1">
    <property type="protein sequence ID" value="OB12G24350.1"/>
    <property type="gene ID" value="OB12G24350"/>
</dbReference>
<dbReference type="AlphaFoldDB" id="J3NEM7"/>
<dbReference type="OMA" id="THILYLM"/>
<keyword evidence="2" id="KW-0812">Transmembrane</keyword>
<evidence type="ECO:0000259" key="3">
    <source>
        <dbReference type="Pfam" id="PF13968"/>
    </source>
</evidence>
<proteinExistence type="predicted"/>
<accession>J3NEM7</accession>
<dbReference type="GeneID" id="102702344"/>
<dbReference type="Gramene" id="OB12G24350.1">
    <property type="protein sequence ID" value="OB12G24350.1"/>
    <property type="gene ID" value="OB12G24350"/>
</dbReference>
<sequence length="711" mass="77870">MRRRSSSRVLSAVLWLAYLSADSVAVFVLGHLAVRAGGEPVVSFWAPFVLVHLGGQDSISAFSRQDNELWQRHLLNLATQAAVAGYVVAKASWPDPRLTAAMAIMFVSGFFKYAERTLCLYLASPAKLMSEALNDLSSILRIIQERIEGKVWPSVREANTLVAAFDKILGDMSLPEDSGTTIVSVDAPSNMLDYMVAAANDLPRILEKVIQCKKHNYFRVYDYAGRCLKNSYQKLYTKHNLRICLYAPSGRLICKITNCQHSSLLKNVVETMFTTIFVFLVTLYNVFPFLPALIALVLLMAADKGGQLHTSSRSSADVTVSYILLVGALILEVSSSAMIIFSIFKPKLAAKNIILPEWTRSKQWSEKLAQYNMIKAVQADHHTKASCISNCLVAKCAGLLCSLTHKTITVDLGQTPIKEFILDNLLDYGLRKEWSCSSSRGHLVLQRWINGSYQHPGSALPKSTSGSVDFPTSVLIWHIATDICYYGEIESGGGGAATTSSSSSSSTSSSDQLKDQKEMSRQLSNYVMHLVFKRGVMLTSKSQLVHDKVCADLGGDEKDAIVKLFETNIEEKKKQATDIDEEQAGLNSTEAKVHIHSASPATTTPSSKHAQKLELLRRAEAALHHPVMSDAREVAKVLGAIGGEANRWGLIAGVWAEMLYYIAPRAGAAFHYESLSTGGEFITHLLFIMRLLGPFMPTPDGASSSSSSSAP</sequence>